<evidence type="ECO:0000313" key="2">
    <source>
        <dbReference type="Proteomes" id="UP000002297"/>
    </source>
</evidence>
<dbReference type="STRING" id="216432.CA2559_00295"/>
<organism evidence="1 2">
    <name type="scientific">Croceibacter atlanticus (strain ATCC BAA-628 / JCM 21780 / CIP 108009 / IAM 15332 / KCTC 12090 / HTCC2559)</name>
    <dbReference type="NCBI Taxonomy" id="216432"/>
    <lineage>
        <taxon>Bacteria</taxon>
        <taxon>Pseudomonadati</taxon>
        <taxon>Bacteroidota</taxon>
        <taxon>Flavobacteriia</taxon>
        <taxon>Flavobacteriales</taxon>
        <taxon>Flavobacteriaceae</taxon>
        <taxon>Croceibacter</taxon>
    </lineage>
</organism>
<reference evidence="1 2" key="1">
    <citation type="journal article" date="2010" name="J. Bacteriol.">
        <title>The complete genome sequence of Croceibacter atlanticus HTCC2559T.</title>
        <authorList>
            <person name="Oh H.M."/>
            <person name="Kang I."/>
            <person name="Ferriera S."/>
            <person name="Giovannoni S.J."/>
            <person name="Cho J.C."/>
        </authorList>
    </citation>
    <scope>NUCLEOTIDE SEQUENCE [LARGE SCALE GENOMIC DNA]</scope>
    <source>
        <strain evidence="2">ATCC BAA-628 / HTCC2559 / KCTC 12090</strain>
    </source>
</reference>
<dbReference type="HOGENOM" id="CLU_2463878_0_0_10"/>
<accession>A3U4I1</accession>
<name>A3U4I1_CROAH</name>
<protein>
    <submittedName>
        <fullName evidence="1">Uncharacterized protein</fullName>
    </submittedName>
</protein>
<keyword evidence="2" id="KW-1185">Reference proteome</keyword>
<gene>
    <name evidence="1" type="ordered locus">CA2559_00295</name>
</gene>
<dbReference type="KEGG" id="cat:CA2559_00295"/>
<evidence type="ECO:0000313" key="1">
    <source>
        <dbReference type="EMBL" id="EAP87148.1"/>
    </source>
</evidence>
<dbReference type="AlphaFoldDB" id="A3U4I1"/>
<proteinExistence type="predicted"/>
<sequence>MNCNKTIETNISEEIFLLEIEKAKKCVAKVLNIDLNDIEEIANEDVLVKLDKREKKLCNRRIFNFQSGSLDCYMSKDLEFIEIFHHPN</sequence>
<dbReference type="EMBL" id="CP002046">
    <property type="protein sequence ID" value="EAP87148.1"/>
    <property type="molecule type" value="Genomic_DNA"/>
</dbReference>
<dbReference type="Proteomes" id="UP000002297">
    <property type="component" value="Chromosome"/>
</dbReference>